<gene>
    <name evidence="1" type="ORF">ERICIII_02200</name>
</gene>
<dbReference type="EMBL" id="CP019655">
    <property type="protein sequence ID" value="AVF26361.1"/>
    <property type="molecule type" value="Genomic_DNA"/>
</dbReference>
<sequence length="135" mass="15373">MGHVKIDIQEKDRKYTQTYALNTPKGVARLLRDRYRIAERRFKGDTAASDILIDLASAIESAGLTQRQAEALALVHGKWQLTQSEAAEVMGVKQQVVSEFLREVYGKLAAICRKWNYGEIIVEYTESEGERDIER</sequence>
<reference evidence="2" key="1">
    <citation type="submission" date="2017-02" db="EMBL/GenBank/DDBJ databases">
        <title>Delineation of Paenibacillus larvae strains originating from foulbrood outbreaks.</title>
        <authorList>
            <person name="Beims H."/>
            <person name="Bunk B."/>
            <person name="Sproeer C."/>
            <person name="Mohr K.I."/>
            <person name="Pradella S."/>
            <person name="Guenther G."/>
            <person name="Rohde M."/>
            <person name="von der Ohe W."/>
            <person name="Steinert M."/>
        </authorList>
    </citation>
    <scope>NUCLEOTIDE SEQUENCE [LARGE SCALE GENOMIC DNA]</scope>
    <source>
        <strain evidence="2">Eric_III</strain>
    </source>
</reference>
<dbReference type="Gene3D" id="1.10.260.40">
    <property type="entry name" value="lambda repressor-like DNA-binding domains"/>
    <property type="match status" value="1"/>
</dbReference>
<accession>A0A2L1UE61</accession>
<dbReference type="RefSeq" id="WP_079940652.1">
    <property type="nucleotide sequence ID" value="NZ_CP019655.1"/>
</dbReference>
<organism evidence="1 2">
    <name type="scientific">Paenibacillus larvae subsp. larvae</name>
    <dbReference type="NCBI Taxonomy" id="147375"/>
    <lineage>
        <taxon>Bacteria</taxon>
        <taxon>Bacillati</taxon>
        <taxon>Bacillota</taxon>
        <taxon>Bacilli</taxon>
        <taxon>Bacillales</taxon>
        <taxon>Paenibacillaceae</taxon>
        <taxon>Paenibacillus</taxon>
    </lineage>
</organism>
<dbReference type="GeneID" id="64218913"/>
<protein>
    <recommendedName>
        <fullName evidence="3">RNA polymerase subunit sigma</fullName>
    </recommendedName>
</protein>
<dbReference type="InterPro" id="IPR010982">
    <property type="entry name" value="Lambda_DNA-bd_dom_sf"/>
</dbReference>
<dbReference type="AlphaFoldDB" id="A0A2L1UE61"/>
<dbReference type="SUPFAM" id="SSF88659">
    <property type="entry name" value="Sigma3 and sigma4 domains of RNA polymerase sigma factors"/>
    <property type="match status" value="1"/>
</dbReference>
<name>A0A2L1UE61_9BACL</name>
<dbReference type="Proteomes" id="UP000239833">
    <property type="component" value="Chromosome"/>
</dbReference>
<evidence type="ECO:0000313" key="2">
    <source>
        <dbReference type="Proteomes" id="UP000239833"/>
    </source>
</evidence>
<dbReference type="GO" id="GO:0003677">
    <property type="term" value="F:DNA binding"/>
    <property type="evidence" value="ECO:0007669"/>
    <property type="project" value="InterPro"/>
</dbReference>
<dbReference type="STRING" id="147375.BXP28_07335"/>
<evidence type="ECO:0008006" key="3">
    <source>
        <dbReference type="Google" id="ProtNLM"/>
    </source>
</evidence>
<proteinExistence type="predicted"/>
<evidence type="ECO:0000313" key="1">
    <source>
        <dbReference type="EMBL" id="AVF26361.1"/>
    </source>
</evidence>
<dbReference type="InterPro" id="IPR013324">
    <property type="entry name" value="RNA_pol_sigma_r3/r4-like"/>
</dbReference>